<gene>
    <name evidence="4" type="ORF">TELCIR_07365</name>
</gene>
<dbReference type="GO" id="GO:0071203">
    <property type="term" value="C:WASH complex"/>
    <property type="evidence" value="ECO:0007669"/>
    <property type="project" value="InterPro"/>
</dbReference>
<evidence type="ECO:0000256" key="1">
    <source>
        <dbReference type="ARBA" id="ARBA00023203"/>
    </source>
</evidence>
<dbReference type="GO" id="GO:0034314">
    <property type="term" value="P:Arp2/3 complex-mediated actin nucleation"/>
    <property type="evidence" value="ECO:0007669"/>
    <property type="project" value="InterPro"/>
</dbReference>
<dbReference type="InterPro" id="IPR003124">
    <property type="entry name" value="WH2_dom"/>
</dbReference>
<sequence>MLAVVNSNAYHLDGAQLQTKITVKEEIGAADGLIAVEQVKPSAPFLPRSDLMAAIRAAGGAGKARLKKVSSSRRAVKESESLSSSALAENKSSSGGNDLMASLAKALEARRKAIAGMSNPRDYKTGGKEKGDDQGPRGDGNNSGDEDWK</sequence>
<dbReference type="Proteomes" id="UP000230423">
    <property type="component" value="Unassembled WGS sequence"/>
</dbReference>
<dbReference type="InterPro" id="IPR028290">
    <property type="entry name" value="WASH1"/>
</dbReference>
<dbReference type="GO" id="GO:0005769">
    <property type="term" value="C:early endosome"/>
    <property type="evidence" value="ECO:0007669"/>
    <property type="project" value="InterPro"/>
</dbReference>
<evidence type="ECO:0000313" key="4">
    <source>
        <dbReference type="EMBL" id="PIO70770.1"/>
    </source>
</evidence>
<dbReference type="GO" id="GO:0042147">
    <property type="term" value="P:retrograde transport, endosome to Golgi"/>
    <property type="evidence" value="ECO:0007669"/>
    <property type="project" value="TreeGrafter"/>
</dbReference>
<dbReference type="PANTHER" id="PTHR23331:SF1">
    <property type="entry name" value="WASH COMPLEX SUBUNIT 1"/>
    <property type="match status" value="1"/>
</dbReference>
<feature type="region of interest" description="Disordered" evidence="2">
    <location>
        <begin position="63"/>
        <end position="98"/>
    </location>
</feature>
<organism evidence="4 5">
    <name type="scientific">Teladorsagia circumcincta</name>
    <name type="common">Brown stomach worm</name>
    <name type="synonym">Ostertagia circumcincta</name>
    <dbReference type="NCBI Taxonomy" id="45464"/>
    <lineage>
        <taxon>Eukaryota</taxon>
        <taxon>Metazoa</taxon>
        <taxon>Ecdysozoa</taxon>
        <taxon>Nematoda</taxon>
        <taxon>Chromadorea</taxon>
        <taxon>Rhabditida</taxon>
        <taxon>Rhabditina</taxon>
        <taxon>Rhabditomorpha</taxon>
        <taxon>Strongyloidea</taxon>
        <taxon>Trichostrongylidae</taxon>
        <taxon>Teladorsagia</taxon>
    </lineage>
</organism>
<evidence type="ECO:0000256" key="2">
    <source>
        <dbReference type="SAM" id="MobiDB-lite"/>
    </source>
</evidence>
<dbReference type="PROSITE" id="PS51082">
    <property type="entry name" value="WH2"/>
    <property type="match status" value="1"/>
</dbReference>
<dbReference type="GO" id="GO:0005829">
    <property type="term" value="C:cytosol"/>
    <property type="evidence" value="ECO:0007669"/>
    <property type="project" value="GOC"/>
</dbReference>
<dbReference type="PANTHER" id="PTHR23331">
    <property type="entry name" value="CXYORF1"/>
    <property type="match status" value="1"/>
</dbReference>
<dbReference type="AlphaFoldDB" id="A0A2G9UMQ7"/>
<dbReference type="OrthoDB" id="5877699at2759"/>
<dbReference type="GO" id="GO:0032456">
    <property type="term" value="P:endocytic recycling"/>
    <property type="evidence" value="ECO:0007669"/>
    <property type="project" value="TreeGrafter"/>
</dbReference>
<evidence type="ECO:0000313" key="5">
    <source>
        <dbReference type="Proteomes" id="UP000230423"/>
    </source>
</evidence>
<accession>A0A2G9UMQ7</accession>
<keyword evidence="5" id="KW-1185">Reference proteome</keyword>
<dbReference type="GO" id="GO:0055037">
    <property type="term" value="C:recycling endosome"/>
    <property type="evidence" value="ECO:0007669"/>
    <property type="project" value="TreeGrafter"/>
</dbReference>
<feature type="compositionally biased region" description="Basic and acidic residues" evidence="2">
    <location>
        <begin position="121"/>
        <end position="136"/>
    </location>
</feature>
<dbReference type="GO" id="GO:0006887">
    <property type="term" value="P:exocytosis"/>
    <property type="evidence" value="ECO:0007669"/>
    <property type="project" value="TreeGrafter"/>
</dbReference>
<dbReference type="EMBL" id="KZ346163">
    <property type="protein sequence ID" value="PIO70770.1"/>
    <property type="molecule type" value="Genomic_DNA"/>
</dbReference>
<dbReference type="GO" id="GO:0043014">
    <property type="term" value="F:alpha-tubulin binding"/>
    <property type="evidence" value="ECO:0007669"/>
    <property type="project" value="InterPro"/>
</dbReference>
<proteinExistence type="predicted"/>
<protein>
    <recommendedName>
        <fullName evidence="3">WH2 domain-containing protein</fullName>
    </recommendedName>
</protein>
<dbReference type="GO" id="GO:0043015">
    <property type="term" value="F:gamma-tubulin binding"/>
    <property type="evidence" value="ECO:0007669"/>
    <property type="project" value="TreeGrafter"/>
</dbReference>
<reference evidence="4 5" key="1">
    <citation type="submission" date="2015-09" db="EMBL/GenBank/DDBJ databases">
        <title>Draft genome of the parasitic nematode Teladorsagia circumcincta isolate WARC Sus (inbred).</title>
        <authorList>
            <person name="Mitreva M."/>
        </authorList>
    </citation>
    <scope>NUCLEOTIDE SEQUENCE [LARGE SCALE GENOMIC DNA]</scope>
    <source>
        <strain evidence="4 5">S</strain>
    </source>
</reference>
<evidence type="ECO:0000259" key="3">
    <source>
        <dbReference type="PROSITE" id="PS51082"/>
    </source>
</evidence>
<feature type="compositionally biased region" description="Low complexity" evidence="2">
    <location>
        <begin position="81"/>
        <end position="94"/>
    </location>
</feature>
<dbReference type="GO" id="GO:0003779">
    <property type="term" value="F:actin binding"/>
    <property type="evidence" value="ECO:0007669"/>
    <property type="project" value="UniProtKB-KW"/>
</dbReference>
<keyword evidence="1" id="KW-0009">Actin-binding</keyword>
<feature type="domain" description="WH2" evidence="3">
    <location>
        <begin position="47"/>
        <end position="69"/>
    </location>
</feature>
<feature type="region of interest" description="Disordered" evidence="2">
    <location>
        <begin position="112"/>
        <end position="149"/>
    </location>
</feature>
<name>A0A2G9UMQ7_TELCI</name>